<reference evidence="3" key="1">
    <citation type="submission" date="2021-06" db="EMBL/GenBank/DDBJ databases">
        <authorList>
            <consortium name="Wellcome Sanger Institute Data Sharing"/>
        </authorList>
    </citation>
    <scope>NUCLEOTIDE SEQUENCE [LARGE SCALE GENOMIC DNA]</scope>
</reference>
<organism evidence="3 4">
    <name type="scientific">Erpetoichthys calabaricus</name>
    <name type="common">Rope fish</name>
    <name type="synonym">Calamoichthys calabaricus</name>
    <dbReference type="NCBI Taxonomy" id="27687"/>
    <lineage>
        <taxon>Eukaryota</taxon>
        <taxon>Metazoa</taxon>
        <taxon>Chordata</taxon>
        <taxon>Craniata</taxon>
        <taxon>Vertebrata</taxon>
        <taxon>Euteleostomi</taxon>
        <taxon>Actinopterygii</taxon>
        <taxon>Polypteriformes</taxon>
        <taxon>Polypteridae</taxon>
        <taxon>Erpetoichthys</taxon>
    </lineage>
</organism>
<keyword evidence="4" id="KW-1185">Reference proteome</keyword>
<keyword evidence="1" id="KW-1133">Transmembrane helix</keyword>
<accession>A0A8C4SEL2</accession>
<dbReference type="SMART" id="SM00034">
    <property type="entry name" value="CLECT"/>
    <property type="match status" value="1"/>
</dbReference>
<keyword evidence="1" id="KW-0472">Membrane</keyword>
<dbReference type="Gene3D" id="3.10.100.10">
    <property type="entry name" value="Mannose-Binding Protein A, subunit A"/>
    <property type="match status" value="1"/>
</dbReference>
<proteinExistence type="predicted"/>
<dbReference type="CDD" id="cd00037">
    <property type="entry name" value="CLECT"/>
    <property type="match status" value="1"/>
</dbReference>
<reference evidence="3" key="3">
    <citation type="submission" date="2025-09" db="UniProtKB">
        <authorList>
            <consortium name="Ensembl"/>
        </authorList>
    </citation>
    <scope>IDENTIFICATION</scope>
</reference>
<reference evidence="3" key="2">
    <citation type="submission" date="2025-08" db="UniProtKB">
        <authorList>
            <consortium name="Ensembl"/>
        </authorList>
    </citation>
    <scope>IDENTIFICATION</scope>
</reference>
<dbReference type="SUPFAM" id="SSF56436">
    <property type="entry name" value="C-type lectin-like"/>
    <property type="match status" value="1"/>
</dbReference>
<dbReference type="PANTHER" id="PTHR45784">
    <property type="entry name" value="C-TYPE LECTIN DOMAIN FAMILY 20 MEMBER A-RELATED"/>
    <property type="match status" value="1"/>
</dbReference>
<dbReference type="Ensembl" id="ENSECRT00000015976.1">
    <property type="protein sequence ID" value="ENSECRP00000015698.1"/>
    <property type="gene ID" value="ENSECRG00000010481.1"/>
</dbReference>
<dbReference type="GeneTree" id="ENSGT00970000197012"/>
<keyword evidence="1" id="KW-0812">Transmembrane</keyword>
<sequence>KHNLVLFNSQLIMVFLSVFLMLLSAVIAICPAEAERLYFPQINNMSWDEARTYCQVCFKELVSVTPDNSAVLVEILNNDSWIGMRKKLGGPMDWSRWSDNTSLVFQNWYPRSPDPNNTEDTCVKLLSFGAWLEDDCNSLLPSICYEGK</sequence>
<evidence type="ECO:0000259" key="2">
    <source>
        <dbReference type="PROSITE" id="PS50041"/>
    </source>
</evidence>
<feature type="domain" description="C-type lectin" evidence="2">
    <location>
        <begin position="33"/>
        <end position="145"/>
    </location>
</feature>
<dbReference type="InterPro" id="IPR016187">
    <property type="entry name" value="CTDL_fold"/>
</dbReference>
<dbReference type="InterPro" id="IPR001304">
    <property type="entry name" value="C-type_lectin-like"/>
</dbReference>
<feature type="transmembrane region" description="Helical" evidence="1">
    <location>
        <begin position="12"/>
        <end position="32"/>
    </location>
</feature>
<protein>
    <recommendedName>
        <fullName evidence="2">C-type lectin domain-containing protein</fullName>
    </recommendedName>
</protein>
<dbReference type="InterPro" id="IPR016186">
    <property type="entry name" value="C-type_lectin-like/link_sf"/>
</dbReference>
<dbReference type="AlphaFoldDB" id="A0A8C4SEL2"/>
<evidence type="ECO:0000256" key="1">
    <source>
        <dbReference type="SAM" id="Phobius"/>
    </source>
</evidence>
<dbReference type="Pfam" id="PF00059">
    <property type="entry name" value="Lectin_C"/>
    <property type="match status" value="1"/>
</dbReference>
<dbReference type="PANTHER" id="PTHR45784:SF3">
    <property type="entry name" value="C-TYPE LECTIN DOMAIN FAMILY 4 MEMBER K-LIKE-RELATED"/>
    <property type="match status" value="1"/>
</dbReference>
<evidence type="ECO:0000313" key="3">
    <source>
        <dbReference type="Ensembl" id="ENSECRP00000015698.1"/>
    </source>
</evidence>
<evidence type="ECO:0000313" key="4">
    <source>
        <dbReference type="Proteomes" id="UP000694620"/>
    </source>
</evidence>
<dbReference type="Proteomes" id="UP000694620">
    <property type="component" value="Chromosome 3"/>
</dbReference>
<dbReference type="PROSITE" id="PS50041">
    <property type="entry name" value="C_TYPE_LECTIN_2"/>
    <property type="match status" value="1"/>
</dbReference>
<name>A0A8C4SEL2_ERPCA</name>